<accession>H0QIA7</accession>
<dbReference type="GO" id="GO:0005829">
    <property type="term" value="C:cytosol"/>
    <property type="evidence" value="ECO:0007669"/>
    <property type="project" value="TreeGrafter"/>
</dbReference>
<evidence type="ECO:0000256" key="2">
    <source>
        <dbReference type="ARBA" id="ARBA00002901"/>
    </source>
</evidence>
<dbReference type="UniPathway" id="UPA00344"/>
<dbReference type="SMART" id="SM00852">
    <property type="entry name" value="MoCF_biosynth"/>
    <property type="match status" value="1"/>
</dbReference>
<evidence type="ECO:0000259" key="13">
    <source>
        <dbReference type="SMART" id="SM00852"/>
    </source>
</evidence>
<dbReference type="STRING" id="1077972.ARGLB_016_00700"/>
<dbReference type="FunFam" id="3.40.980.10:FF:000004">
    <property type="entry name" value="Molybdopterin molybdenumtransferase"/>
    <property type="match status" value="1"/>
</dbReference>
<keyword evidence="8 11" id="KW-0460">Magnesium</keyword>
<dbReference type="Pfam" id="PF00994">
    <property type="entry name" value="MoCF_biosynth"/>
    <property type="match status" value="1"/>
</dbReference>
<dbReference type="SUPFAM" id="SSF63882">
    <property type="entry name" value="MoeA N-terminal region -like"/>
    <property type="match status" value="1"/>
</dbReference>
<evidence type="ECO:0000313" key="15">
    <source>
        <dbReference type="Proteomes" id="UP000003828"/>
    </source>
</evidence>
<dbReference type="InterPro" id="IPR038987">
    <property type="entry name" value="MoeA-like"/>
</dbReference>
<dbReference type="eggNOG" id="COG0303">
    <property type="taxonomic scope" value="Bacteria"/>
</dbReference>
<dbReference type="InterPro" id="IPR036135">
    <property type="entry name" value="MoeA_linker/N_sf"/>
</dbReference>
<organism evidence="14 15">
    <name type="scientific">Arthrobacter globiformis (strain ATCC 8010 / DSM 20124 / JCM 1332 / NBRC 12137 / NCIMB 8907 / NRRL B-2979 / 168)</name>
    <dbReference type="NCBI Taxonomy" id="1077972"/>
    <lineage>
        <taxon>Bacteria</taxon>
        <taxon>Bacillati</taxon>
        <taxon>Actinomycetota</taxon>
        <taxon>Actinomycetes</taxon>
        <taxon>Micrococcales</taxon>
        <taxon>Micrococcaceae</taxon>
        <taxon>Arthrobacter</taxon>
    </lineage>
</organism>
<dbReference type="Pfam" id="PF03454">
    <property type="entry name" value="MoeA_C"/>
    <property type="match status" value="1"/>
</dbReference>
<dbReference type="InterPro" id="IPR036425">
    <property type="entry name" value="MoaB/Mog-like_dom_sf"/>
</dbReference>
<dbReference type="Pfam" id="PF03453">
    <property type="entry name" value="MoeA_N"/>
    <property type="match status" value="1"/>
</dbReference>
<reference evidence="14 15" key="1">
    <citation type="submission" date="2011-12" db="EMBL/GenBank/DDBJ databases">
        <title>Whole genome shotgun sequence of Arthrobacter globiformis NBRC 12137.</title>
        <authorList>
            <person name="Miyazawa S."/>
            <person name="Hosoyama A."/>
            <person name="Tsuchikane K."/>
            <person name="Katsumata H."/>
            <person name="Yamazaki S."/>
            <person name="Fujita N."/>
        </authorList>
    </citation>
    <scope>NUCLEOTIDE SEQUENCE [LARGE SCALE GENOMIC DNA]</scope>
    <source>
        <strain evidence="14 15">NBRC 12137</strain>
    </source>
</reference>
<dbReference type="Gene3D" id="2.170.190.11">
    <property type="entry name" value="Molybdopterin biosynthesis moea protein, domain 3"/>
    <property type="match status" value="1"/>
</dbReference>
<dbReference type="Gene3D" id="2.40.340.10">
    <property type="entry name" value="MoeA, C-terminal, domain IV"/>
    <property type="match status" value="1"/>
</dbReference>
<sequence>MHSHSQPHGDSAVRSAMPHAGAAGAAAPPSGDAGTHEHGTHEHGTHDHGAHRSVADHRRAVRELLEPLLSPERTERLPLVQALGRGLAEDITAPLSLPPFPNSQMDGFAIRSGDVPDGGADLRVAAPVPAGAKPAPLQPGTAVPIMTGAMVPDGADAVVPVERAVPSIFPAAGEEAEVRLPATAAGTFIRAAGSDIDAGQQALAAGTCLGPAQLGLLAALGLPEVLVRKQLSVLLVTTGDEVVEPGEPLGDGKIYDANGTLLESALRQAGLDVTRAGISADSPDALRTLLRTHTSAVDLIVTTGGVSKGAYEVVRQAMDGQDVAFQHVAMQPGGPQGLGTFDGVPLLAFPGNPVSCLVSFEMFLRPVLGELFGAPAPRPAVRARLAQSLSSPPGKHQVRRGSLQADGTVRLQGGESSHLVQALAHSNALVHVPVGTAALDEGAEVEVWML</sequence>
<dbReference type="InterPro" id="IPR001453">
    <property type="entry name" value="MoaB/Mog_dom"/>
</dbReference>
<keyword evidence="15" id="KW-1185">Reference proteome</keyword>
<dbReference type="NCBIfam" id="TIGR00177">
    <property type="entry name" value="molyb_syn"/>
    <property type="match status" value="1"/>
</dbReference>
<dbReference type="InterPro" id="IPR036688">
    <property type="entry name" value="MoeA_C_domain_IV_sf"/>
</dbReference>
<dbReference type="GO" id="GO:0046872">
    <property type="term" value="F:metal ion binding"/>
    <property type="evidence" value="ECO:0007669"/>
    <property type="project" value="UniProtKB-UniRule"/>
</dbReference>
<dbReference type="Gene3D" id="3.40.980.10">
    <property type="entry name" value="MoaB/Mog-like domain"/>
    <property type="match status" value="1"/>
</dbReference>
<keyword evidence="6 11" id="KW-0808">Transferase</keyword>
<keyword evidence="9 11" id="KW-0501">Molybdenum cofactor biosynthesis</keyword>
<dbReference type="Proteomes" id="UP000003828">
    <property type="component" value="Unassembled WGS sequence"/>
</dbReference>
<feature type="domain" description="MoaB/Mog" evidence="13">
    <location>
        <begin position="234"/>
        <end position="370"/>
    </location>
</feature>
<comment type="function">
    <text evidence="2 11">Catalyzes the insertion of molybdate into adenylated molybdopterin with the concomitant release of AMP.</text>
</comment>
<evidence type="ECO:0000256" key="6">
    <source>
        <dbReference type="ARBA" id="ARBA00022679"/>
    </source>
</evidence>
<name>H0QIA7_ARTG1</name>
<dbReference type="Gene3D" id="3.90.105.10">
    <property type="entry name" value="Molybdopterin biosynthesis moea protein, domain 2"/>
    <property type="match status" value="1"/>
</dbReference>
<dbReference type="PANTHER" id="PTHR10192:SF5">
    <property type="entry name" value="GEPHYRIN"/>
    <property type="match status" value="1"/>
</dbReference>
<proteinExistence type="inferred from homology"/>
<gene>
    <name evidence="14" type="primary">moeA</name>
    <name evidence="14" type="ORF">ARGLB_016_00700</name>
</gene>
<dbReference type="GO" id="GO:0006777">
    <property type="term" value="P:Mo-molybdopterin cofactor biosynthetic process"/>
    <property type="evidence" value="ECO:0007669"/>
    <property type="project" value="UniProtKB-UniRule"/>
</dbReference>
<evidence type="ECO:0000256" key="3">
    <source>
        <dbReference type="ARBA" id="ARBA00005046"/>
    </source>
</evidence>
<comment type="cofactor">
    <cofactor evidence="1 11">
        <name>Mg(2+)</name>
        <dbReference type="ChEBI" id="CHEBI:18420"/>
    </cofactor>
</comment>
<evidence type="ECO:0000256" key="7">
    <source>
        <dbReference type="ARBA" id="ARBA00022723"/>
    </source>
</evidence>
<protein>
    <recommendedName>
        <fullName evidence="11">Molybdopterin molybdenumtransferase</fullName>
        <ecNumber evidence="11">2.10.1.1</ecNumber>
    </recommendedName>
</protein>
<dbReference type="NCBIfam" id="NF045515">
    <property type="entry name" value="Glp_gephyrin"/>
    <property type="match status" value="1"/>
</dbReference>
<dbReference type="InterPro" id="IPR005110">
    <property type="entry name" value="MoeA_linker/N"/>
</dbReference>
<evidence type="ECO:0000256" key="11">
    <source>
        <dbReference type="RuleBase" id="RU365090"/>
    </source>
</evidence>
<evidence type="ECO:0000313" key="14">
    <source>
        <dbReference type="EMBL" id="GAB12558.1"/>
    </source>
</evidence>
<keyword evidence="5 11" id="KW-0500">Molybdenum</keyword>
<comment type="pathway">
    <text evidence="3 11">Cofactor biosynthesis; molybdopterin biosynthesis.</text>
</comment>
<dbReference type="EMBL" id="BAEG01000016">
    <property type="protein sequence ID" value="GAB12558.1"/>
    <property type="molecule type" value="Genomic_DNA"/>
</dbReference>
<dbReference type="SUPFAM" id="SSF53218">
    <property type="entry name" value="Molybdenum cofactor biosynthesis proteins"/>
    <property type="match status" value="1"/>
</dbReference>
<evidence type="ECO:0000256" key="5">
    <source>
        <dbReference type="ARBA" id="ARBA00022505"/>
    </source>
</evidence>
<dbReference type="InterPro" id="IPR005111">
    <property type="entry name" value="MoeA_C_domain_IV"/>
</dbReference>
<dbReference type="PANTHER" id="PTHR10192">
    <property type="entry name" value="MOLYBDOPTERIN BIOSYNTHESIS PROTEIN"/>
    <property type="match status" value="1"/>
</dbReference>
<feature type="compositionally biased region" description="Low complexity" evidence="12">
    <location>
        <begin position="16"/>
        <end position="33"/>
    </location>
</feature>
<evidence type="ECO:0000256" key="1">
    <source>
        <dbReference type="ARBA" id="ARBA00001946"/>
    </source>
</evidence>
<evidence type="ECO:0000256" key="10">
    <source>
        <dbReference type="ARBA" id="ARBA00047317"/>
    </source>
</evidence>
<evidence type="ECO:0000256" key="8">
    <source>
        <dbReference type="ARBA" id="ARBA00022842"/>
    </source>
</evidence>
<feature type="compositionally biased region" description="Basic and acidic residues" evidence="12">
    <location>
        <begin position="34"/>
        <end position="54"/>
    </location>
</feature>
<dbReference type="AlphaFoldDB" id="H0QIA7"/>
<feature type="region of interest" description="Disordered" evidence="12">
    <location>
        <begin position="1"/>
        <end position="54"/>
    </location>
</feature>
<evidence type="ECO:0000256" key="12">
    <source>
        <dbReference type="SAM" id="MobiDB-lite"/>
    </source>
</evidence>
<dbReference type="EC" id="2.10.1.1" evidence="11"/>
<dbReference type="GO" id="GO:0061599">
    <property type="term" value="F:molybdopterin molybdotransferase activity"/>
    <property type="evidence" value="ECO:0007669"/>
    <property type="project" value="UniProtKB-UniRule"/>
</dbReference>
<evidence type="ECO:0000256" key="9">
    <source>
        <dbReference type="ARBA" id="ARBA00023150"/>
    </source>
</evidence>
<dbReference type="CDD" id="cd00887">
    <property type="entry name" value="MoeA"/>
    <property type="match status" value="1"/>
</dbReference>
<evidence type="ECO:0000256" key="4">
    <source>
        <dbReference type="ARBA" id="ARBA00010763"/>
    </source>
</evidence>
<comment type="similarity">
    <text evidence="4 11">Belongs to the MoeA family.</text>
</comment>
<comment type="caution">
    <text evidence="14">The sequence shown here is derived from an EMBL/GenBank/DDBJ whole genome shotgun (WGS) entry which is preliminary data.</text>
</comment>
<keyword evidence="7 11" id="KW-0479">Metal-binding</keyword>
<comment type="catalytic activity">
    <reaction evidence="10">
        <text>adenylyl-molybdopterin + molybdate = Mo-molybdopterin + AMP + H(+)</text>
        <dbReference type="Rhea" id="RHEA:35047"/>
        <dbReference type="ChEBI" id="CHEBI:15378"/>
        <dbReference type="ChEBI" id="CHEBI:36264"/>
        <dbReference type="ChEBI" id="CHEBI:62727"/>
        <dbReference type="ChEBI" id="CHEBI:71302"/>
        <dbReference type="ChEBI" id="CHEBI:456215"/>
        <dbReference type="EC" id="2.10.1.1"/>
    </reaction>
</comment>
<dbReference type="SUPFAM" id="SSF63867">
    <property type="entry name" value="MoeA C-terminal domain-like"/>
    <property type="match status" value="1"/>
</dbReference>